<proteinExistence type="predicted"/>
<dbReference type="InterPro" id="IPR018989">
    <property type="entry name" value="DUF2001"/>
</dbReference>
<organism evidence="1 2">
    <name type="scientific">Popillia japonica</name>
    <name type="common">Japanese beetle</name>
    <dbReference type="NCBI Taxonomy" id="7064"/>
    <lineage>
        <taxon>Eukaryota</taxon>
        <taxon>Metazoa</taxon>
        <taxon>Ecdysozoa</taxon>
        <taxon>Arthropoda</taxon>
        <taxon>Hexapoda</taxon>
        <taxon>Insecta</taxon>
        <taxon>Pterygota</taxon>
        <taxon>Neoptera</taxon>
        <taxon>Endopterygota</taxon>
        <taxon>Coleoptera</taxon>
        <taxon>Polyphaga</taxon>
        <taxon>Scarabaeiformia</taxon>
        <taxon>Scarabaeidae</taxon>
        <taxon>Rutelinae</taxon>
        <taxon>Popillia</taxon>
    </lineage>
</organism>
<dbReference type="Pfam" id="PF09393">
    <property type="entry name" value="DUF2001"/>
    <property type="match status" value="1"/>
</dbReference>
<gene>
    <name evidence="1" type="ORF">QE152_g39991</name>
</gene>
<comment type="caution">
    <text evidence="1">The sequence shown here is derived from an EMBL/GenBank/DDBJ whole genome shotgun (WGS) entry which is preliminary data.</text>
</comment>
<dbReference type="EMBL" id="JASPKY010001015">
    <property type="protein sequence ID" value="KAK9679533.1"/>
    <property type="molecule type" value="Genomic_DNA"/>
</dbReference>
<dbReference type="SUPFAM" id="SSF69279">
    <property type="entry name" value="Phage tail proteins"/>
    <property type="match status" value="1"/>
</dbReference>
<evidence type="ECO:0000313" key="1">
    <source>
        <dbReference type="EMBL" id="KAK9679533.1"/>
    </source>
</evidence>
<reference evidence="1 2" key="1">
    <citation type="journal article" date="2024" name="BMC Genomics">
        <title>De novo assembly and annotation of Popillia japonica's genome with initial clues to its potential as an invasive pest.</title>
        <authorList>
            <person name="Cucini C."/>
            <person name="Boschi S."/>
            <person name="Funari R."/>
            <person name="Cardaioli E."/>
            <person name="Iannotti N."/>
            <person name="Marturano G."/>
            <person name="Paoli F."/>
            <person name="Bruttini M."/>
            <person name="Carapelli A."/>
            <person name="Frati F."/>
            <person name="Nardi F."/>
        </authorList>
    </citation>
    <scope>NUCLEOTIDE SEQUENCE [LARGE SCALE GENOMIC DNA]</scope>
    <source>
        <strain evidence="1">DMR45628</strain>
    </source>
</reference>
<dbReference type="Gene3D" id="2.30.110.40">
    <property type="entry name" value="Phage tail tube protein"/>
    <property type="match status" value="1"/>
</dbReference>
<dbReference type="AlphaFoldDB" id="A0AAW1HST8"/>
<dbReference type="Proteomes" id="UP001458880">
    <property type="component" value="Unassembled WGS sequence"/>
</dbReference>
<name>A0AAW1HST8_POPJA</name>
<keyword evidence="2" id="KW-1185">Reference proteome</keyword>
<protein>
    <submittedName>
        <fullName evidence="1">Phage tail tube protein</fullName>
    </submittedName>
</protein>
<sequence>MALAYENVPISGKEGTVTAVIDGNVVEVASIKTLEATIEFNKTEYNVLGDRATRHKAAGWTGTGSVTYHWLSPLFVKMAIDAANSGVLPFFTFTVTNNDPSNTIAGEQTITLGQVSMDGADIAHIDIDSEMLEGSRLTSLSARSRALDILENDKFRRKIK</sequence>
<evidence type="ECO:0000313" key="2">
    <source>
        <dbReference type="Proteomes" id="UP001458880"/>
    </source>
</evidence>
<dbReference type="InterPro" id="IPR038628">
    <property type="entry name" value="XkdM-like_sf"/>
</dbReference>
<accession>A0AAW1HST8</accession>